<evidence type="ECO:0000313" key="2">
    <source>
        <dbReference type="Proteomes" id="UP001628192"/>
    </source>
</evidence>
<name>A0ABQ0E9Z5_9BACT</name>
<proteinExistence type="predicted"/>
<sequence>MFFWRERKKLSLPICKSGPPDGPLFVALGREERAAVQGLPPQGGFLLSLHHAALKAAPRTCMARLHIKGRLKELGRTLLFA</sequence>
<gene>
    <name evidence="1" type="ORF">Defa_18780</name>
</gene>
<accession>A0ABQ0E9Z5</accession>
<comment type="caution">
    <text evidence="1">The sequence shown here is derived from an EMBL/GenBank/DDBJ whole genome shotgun (WGS) entry which is preliminary data.</text>
</comment>
<reference evidence="1 2" key="1">
    <citation type="journal article" date="2025" name="Int. J. Syst. Evol. Microbiol.">
        <title>Desulfovibrio falkowii sp. nov., Porphyromonas miyakawae sp. nov., Mediterraneibacter flintii sp. nov. and Owariibacterium komagatae gen. nov., sp. nov., isolated from human faeces.</title>
        <authorList>
            <person name="Hamaguchi T."/>
            <person name="Ohara M."/>
            <person name="Hisatomi A."/>
            <person name="Sekiguchi K."/>
            <person name="Takeda J.I."/>
            <person name="Ueyama J."/>
            <person name="Ito M."/>
            <person name="Nishiwaki H."/>
            <person name="Ogi T."/>
            <person name="Hirayama M."/>
            <person name="Ohkuma M."/>
            <person name="Sakamoto M."/>
            <person name="Ohno K."/>
        </authorList>
    </citation>
    <scope>NUCLEOTIDE SEQUENCE [LARGE SCALE GENOMIC DNA]</scope>
    <source>
        <strain evidence="1 2">13CB8C</strain>
    </source>
</reference>
<evidence type="ECO:0000313" key="1">
    <source>
        <dbReference type="EMBL" id="GAB1254391.1"/>
    </source>
</evidence>
<dbReference type="EMBL" id="BAAFSG010000001">
    <property type="protein sequence ID" value="GAB1254391.1"/>
    <property type="molecule type" value="Genomic_DNA"/>
</dbReference>
<organism evidence="1 2">
    <name type="scientific">Desulfovibrio falkowii</name>
    <dbReference type="NCBI Taxonomy" id="3136602"/>
    <lineage>
        <taxon>Bacteria</taxon>
        <taxon>Pseudomonadati</taxon>
        <taxon>Thermodesulfobacteriota</taxon>
        <taxon>Desulfovibrionia</taxon>
        <taxon>Desulfovibrionales</taxon>
        <taxon>Desulfovibrionaceae</taxon>
        <taxon>Desulfovibrio</taxon>
    </lineage>
</organism>
<keyword evidence="2" id="KW-1185">Reference proteome</keyword>
<protein>
    <submittedName>
        <fullName evidence="1">Uncharacterized protein</fullName>
    </submittedName>
</protein>
<dbReference type="Proteomes" id="UP001628192">
    <property type="component" value="Unassembled WGS sequence"/>
</dbReference>